<dbReference type="Pfam" id="PF07277">
    <property type="entry name" value="SapC"/>
    <property type="match status" value="1"/>
</dbReference>
<sequence length="253" mass="28376">MASAPQNNPLPILYKELTPLSTQEHGGWKAHQAPDWGIIKGHHAFPITVEEFIMASQRHPIVFTDDDVPLALFGLNEGVNVFIDDANQMINEPYLPAYVRRYPFMLVQVQPNSEELTLCFDPQSNLIGDFEDGVPLIENGEATQPLKDTLAFCESFQNSVGQTGQFMGELKELGLLMDGEIKIDQPGEPQPFIYRGFKIVDEAKLKDLRGDQLRKMMQNGMLPLLHAHLFSLTHIPVLFNRQYTSGAMPKADG</sequence>
<evidence type="ECO:0000313" key="2">
    <source>
        <dbReference type="Proteomes" id="UP000727456"/>
    </source>
</evidence>
<proteinExistence type="predicted"/>
<name>A0ABX0TVC5_9SPHN</name>
<comment type="caution">
    <text evidence="1">The sequence shown here is derived from an EMBL/GenBank/DDBJ whole genome shotgun (WGS) entry which is preliminary data.</text>
</comment>
<evidence type="ECO:0008006" key="3">
    <source>
        <dbReference type="Google" id="ProtNLM"/>
    </source>
</evidence>
<dbReference type="InterPro" id="IPR010836">
    <property type="entry name" value="SapC"/>
</dbReference>
<keyword evidence="2" id="KW-1185">Reference proteome</keyword>
<organism evidence="1 2">
    <name type="scientific">Sphingomonas vulcanisoli</name>
    <dbReference type="NCBI Taxonomy" id="1658060"/>
    <lineage>
        <taxon>Bacteria</taxon>
        <taxon>Pseudomonadati</taxon>
        <taxon>Pseudomonadota</taxon>
        <taxon>Alphaproteobacteria</taxon>
        <taxon>Sphingomonadales</taxon>
        <taxon>Sphingomonadaceae</taxon>
        <taxon>Sphingomonas</taxon>
    </lineage>
</organism>
<accession>A0ABX0TVC5</accession>
<reference evidence="1 2" key="1">
    <citation type="submission" date="2020-03" db="EMBL/GenBank/DDBJ databases">
        <title>Genomic Encyclopedia of Type Strains, Phase III (KMG-III): the genomes of soil and plant-associated and newly described type strains.</title>
        <authorList>
            <person name="Whitman W."/>
        </authorList>
    </citation>
    <scope>NUCLEOTIDE SEQUENCE [LARGE SCALE GENOMIC DNA]</scope>
    <source>
        <strain evidence="1 2">CECT 8804</strain>
    </source>
</reference>
<dbReference type="RefSeq" id="WP_167075167.1">
    <property type="nucleotide sequence ID" value="NZ_JAAOZC010000012.1"/>
</dbReference>
<gene>
    <name evidence="1" type="ORF">FHS31_003120</name>
</gene>
<dbReference type="EMBL" id="JAAOZC010000012">
    <property type="protein sequence ID" value="NIJ09487.1"/>
    <property type="molecule type" value="Genomic_DNA"/>
</dbReference>
<evidence type="ECO:0000313" key="1">
    <source>
        <dbReference type="EMBL" id="NIJ09487.1"/>
    </source>
</evidence>
<protein>
    <recommendedName>
        <fullName evidence="3">Multidrug transporter</fullName>
    </recommendedName>
</protein>
<dbReference type="Proteomes" id="UP000727456">
    <property type="component" value="Unassembled WGS sequence"/>
</dbReference>